<dbReference type="EMBL" id="JAODUP010001866">
    <property type="protein sequence ID" value="KAK2139315.1"/>
    <property type="molecule type" value="Genomic_DNA"/>
</dbReference>
<evidence type="ECO:0000313" key="2">
    <source>
        <dbReference type="Proteomes" id="UP001208570"/>
    </source>
</evidence>
<evidence type="ECO:0000313" key="1">
    <source>
        <dbReference type="EMBL" id="KAK2139315.1"/>
    </source>
</evidence>
<feature type="non-terminal residue" evidence="1">
    <location>
        <position position="1"/>
    </location>
</feature>
<proteinExistence type="predicted"/>
<organism evidence="1 2">
    <name type="scientific">Paralvinella palmiformis</name>
    <dbReference type="NCBI Taxonomy" id="53620"/>
    <lineage>
        <taxon>Eukaryota</taxon>
        <taxon>Metazoa</taxon>
        <taxon>Spiralia</taxon>
        <taxon>Lophotrochozoa</taxon>
        <taxon>Annelida</taxon>
        <taxon>Polychaeta</taxon>
        <taxon>Sedentaria</taxon>
        <taxon>Canalipalpata</taxon>
        <taxon>Terebellida</taxon>
        <taxon>Terebelliformia</taxon>
        <taxon>Alvinellidae</taxon>
        <taxon>Paralvinella</taxon>
    </lineage>
</organism>
<dbReference type="AlphaFoldDB" id="A0AAD9MMN9"/>
<reference evidence="1" key="1">
    <citation type="journal article" date="2023" name="Mol. Biol. Evol.">
        <title>Third-Generation Sequencing Reveals the Adaptive Role of the Epigenome in Three Deep-Sea Polychaetes.</title>
        <authorList>
            <person name="Perez M."/>
            <person name="Aroh O."/>
            <person name="Sun Y."/>
            <person name="Lan Y."/>
            <person name="Juniper S.K."/>
            <person name="Young C.R."/>
            <person name="Angers B."/>
            <person name="Qian P.Y."/>
        </authorList>
    </citation>
    <scope>NUCLEOTIDE SEQUENCE</scope>
    <source>
        <strain evidence="1">P08H-3</strain>
    </source>
</reference>
<sequence>ITVPIFTSWPKAVGSYRGQSATLTWTLDQPVSTTWGSIVFYYNTPKSTILCTWYGSIPNEIFYGLGYDSDKITTDIKLGSRTINLTIKNLQNDNVRYNYSYT</sequence>
<protein>
    <submittedName>
        <fullName evidence="1">Uncharacterized protein</fullName>
    </submittedName>
</protein>
<dbReference type="Proteomes" id="UP001208570">
    <property type="component" value="Unassembled WGS sequence"/>
</dbReference>
<name>A0AAD9MMN9_9ANNE</name>
<keyword evidence="2" id="KW-1185">Reference proteome</keyword>
<accession>A0AAD9MMN9</accession>
<comment type="caution">
    <text evidence="1">The sequence shown here is derived from an EMBL/GenBank/DDBJ whole genome shotgun (WGS) entry which is preliminary data.</text>
</comment>
<gene>
    <name evidence="1" type="ORF">LSH36_1871g00000</name>
</gene>